<dbReference type="CDD" id="cd06163">
    <property type="entry name" value="S2P-M50_PDZ_RseP-like"/>
    <property type="match status" value="2"/>
</dbReference>
<keyword evidence="14" id="KW-1185">Reference proteome</keyword>
<dbReference type="PANTHER" id="PTHR42837">
    <property type="entry name" value="REGULATOR OF SIGMA-E PROTEASE RSEP"/>
    <property type="match status" value="1"/>
</dbReference>
<dbReference type="Pfam" id="PF17820">
    <property type="entry name" value="PDZ_6"/>
    <property type="match status" value="1"/>
</dbReference>
<reference evidence="14" key="1">
    <citation type="journal article" date="2022" name="Int. J. Syst. Evol. Microbiol.">
        <title>Anaeromyxobacter oryzae sp. nov., Anaeromyxobacter diazotrophicus sp. nov. and Anaeromyxobacter paludicola sp. nov., isolated from paddy soils.</title>
        <authorList>
            <person name="Itoh H."/>
            <person name="Xu Z."/>
            <person name="Mise K."/>
            <person name="Masuda Y."/>
            <person name="Ushijima N."/>
            <person name="Hayakawa C."/>
            <person name="Shiratori Y."/>
            <person name="Senoo K."/>
        </authorList>
    </citation>
    <scope>NUCLEOTIDE SEQUENCE [LARGE SCALE GENOMIC DNA]</scope>
    <source>
        <strain evidence="14">Red630</strain>
    </source>
</reference>
<comment type="cofactor">
    <cofactor evidence="1">
        <name>Zn(2+)</name>
        <dbReference type="ChEBI" id="CHEBI:29105"/>
    </cofactor>
</comment>
<keyword evidence="6" id="KW-0378">Hydrolase</keyword>
<gene>
    <name evidence="13" type="ORF">AMPC_20000</name>
</gene>
<evidence type="ECO:0000256" key="9">
    <source>
        <dbReference type="ARBA" id="ARBA00023049"/>
    </source>
</evidence>
<evidence type="ECO:0000256" key="8">
    <source>
        <dbReference type="ARBA" id="ARBA00022989"/>
    </source>
</evidence>
<evidence type="ECO:0000313" key="13">
    <source>
        <dbReference type="EMBL" id="BDG08887.1"/>
    </source>
</evidence>
<dbReference type="Pfam" id="PF02163">
    <property type="entry name" value="Peptidase_M50"/>
    <property type="match status" value="1"/>
</dbReference>
<comment type="similarity">
    <text evidence="3">Belongs to the peptidase M50B family.</text>
</comment>
<evidence type="ECO:0000256" key="5">
    <source>
        <dbReference type="ARBA" id="ARBA00022692"/>
    </source>
</evidence>
<evidence type="ECO:0000256" key="1">
    <source>
        <dbReference type="ARBA" id="ARBA00001947"/>
    </source>
</evidence>
<evidence type="ECO:0000256" key="3">
    <source>
        <dbReference type="ARBA" id="ARBA00007931"/>
    </source>
</evidence>
<keyword evidence="8 11" id="KW-1133">Transmembrane helix</keyword>
<dbReference type="Gene3D" id="2.30.42.10">
    <property type="match status" value="3"/>
</dbReference>
<evidence type="ECO:0000256" key="10">
    <source>
        <dbReference type="ARBA" id="ARBA00023136"/>
    </source>
</evidence>
<name>A0ABM7XAK7_9BACT</name>
<evidence type="ECO:0000256" key="2">
    <source>
        <dbReference type="ARBA" id="ARBA00004141"/>
    </source>
</evidence>
<keyword evidence="4" id="KW-0645">Protease</keyword>
<accession>A0ABM7XAK7</accession>
<dbReference type="InterPro" id="IPR008915">
    <property type="entry name" value="Peptidase_M50"/>
</dbReference>
<dbReference type="InterPro" id="IPR036034">
    <property type="entry name" value="PDZ_sf"/>
</dbReference>
<dbReference type="PANTHER" id="PTHR42837:SF2">
    <property type="entry name" value="MEMBRANE METALLOPROTEASE ARASP2, CHLOROPLASTIC-RELATED"/>
    <property type="match status" value="1"/>
</dbReference>
<evidence type="ECO:0000256" key="7">
    <source>
        <dbReference type="ARBA" id="ARBA00022833"/>
    </source>
</evidence>
<dbReference type="PROSITE" id="PS50106">
    <property type="entry name" value="PDZ"/>
    <property type="match status" value="1"/>
</dbReference>
<dbReference type="CDD" id="cd23081">
    <property type="entry name" value="cpPDZ_EcRseP-like"/>
    <property type="match status" value="1"/>
</dbReference>
<sequence>MASDLLLKIGSIVLLLGGLIFVHELGHFLAAKLLGVKVLRFSVGFGPKLFGLVRGETEYQLALLPLGGYVKMAGDDPHEEVAPEDVGRGFLEQKPWRRFIIAAAGPGMNLVFPFFLYLAMSLGQNGKLAPGPMVGTVTPGLPAQAAGLRPGDRILSVTATGPEGPQPVRYFADLRDLVSPHGGEPLRFEVQRGDRRFDLTITPDREQEQNPIEVTTRGVIGVSPAYPPAVVAPVVPGAADGLRPFDLVTRVNGAPVAHAGDLEAALASAACRPVDLLVRRAPADDPGAPLARHATLQLAQVPSCAGGKPSFTLADPSVAAFVGGVAAGGPAARAGLRRGDAIVAVNGKPIHSYRDLNALAGEFKAGVAVKVDLAGGRSVTLEPQEQSYVDELTRERQKRVVLGFQPEQLQLPDPNALLAEQVRIRIGPGEAAGNAASHLGEVVRVTVLGIARIVQGQISFKTVGGPIMLFSIAAQAAQEGIESFLFKMALISVNLGLMNLLPIPVLDGGHIMTCLVEAVTRRRISVRAREIANLVGIVLLAMLMIAVFKNDIMRLMG</sequence>
<evidence type="ECO:0000256" key="4">
    <source>
        <dbReference type="ARBA" id="ARBA00022670"/>
    </source>
</evidence>
<dbReference type="InterPro" id="IPR001478">
    <property type="entry name" value="PDZ"/>
</dbReference>
<dbReference type="EMBL" id="AP025592">
    <property type="protein sequence ID" value="BDG08887.1"/>
    <property type="molecule type" value="Genomic_DNA"/>
</dbReference>
<keyword evidence="7" id="KW-0862">Zinc</keyword>
<protein>
    <recommendedName>
        <fullName evidence="12">PDZ domain-containing protein</fullName>
    </recommendedName>
</protein>
<dbReference type="Proteomes" id="UP001162734">
    <property type="component" value="Chromosome"/>
</dbReference>
<feature type="transmembrane region" description="Helical" evidence="11">
    <location>
        <begin position="99"/>
        <end position="120"/>
    </location>
</feature>
<dbReference type="RefSeq" id="WP_248346186.1">
    <property type="nucleotide sequence ID" value="NZ_AP025592.1"/>
</dbReference>
<feature type="transmembrane region" description="Helical" evidence="11">
    <location>
        <begin position="531"/>
        <end position="548"/>
    </location>
</feature>
<dbReference type="SUPFAM" id="SSF50156">
    <property type="entry name" value="PDZ domain-like"/>
    <property type="match status" value="3"/>
</dbReference>
<feature type="transmembrane region" description="Helical" evidence="11">
    <location>
        <begin position="6"/>
        <end position="30"/>
    </location>
</feature>
<keyword evidence="9" id="KW-0482">Metalloprotease</keyword>
<keyword evidence="5 11" id="KW-0812">Transmembrane</keyword>
<dbReference type="InterPro" id="IPR041489">
    <property type="entry name" value="PDZ_6"/>
</dbReference>
<keyword evidence="10 11" id="KW-0472">Membrane</keyword>
<organism evidence="13 14">
    <name type="scientific">Anaeromyxobacter paludicola</name>
    <dbReference type="NCBI Taxonomy" id="2918171"/>
    <lineage>
        <taxon>Bacteria</taxon>
        <taxon>Pseudomonadati</taxon>
        <taxon>Myxococcota</taxon>
        <taxon>Myxococcia</taxon>
        <taxon>Myxococcales</taxon>
        <taxon>Cystobacterineae</taxon>
        <taxon>Anaeromyxobacteraceae</taxon>
        <taxon>Anaeromyxobacter</taxon>
    </lineage>
</organism>
<comment type="subcellular location">
    <subcellularLocation>
        <location evidence="2">Membrane</location>
        <topology evidence="2">Multi-pass membrane protein</topology>
    </subcellularLocation>
</comment>
<dbReference type="NCBIfam" id="TIGR00054">
    <property type="entry name" value="RIP metalloprotease RseP"/>
    <property type="match status" value="1"/>
</dbReference>
<evidence type="ECO:0000313" key="14">
    <source>
        <dbReference type="Proteomes" id="UP001162734"/>
    </source>
</evidence>
<evidence type="ECO:0000256" key="11">
    <source>
        <dbReference type="SAM" id="Phobius"/>
    </source>
</evidence>
<evidence type="ECO:0000256" key="6">
    <source>
        <dbReference type="ARBA" id="ARBA00022801"/>
    </source>
</evidence>
<dbReference type="SMART" id="SM00228">
    <property type="entry name" value="PDZ"/>
    <property type="match status" value="3"/>
</dbReference>
<proteinExistence type="inferred from homology"/>
<dbReference type="InterPro" id="IPR004387">
    <property type="entry name" value="Pept_M50_Zn"/>
</dbReference>
<feature type="domain" description="PDZ" evidence="12">
    <location>
        <begin position="321"/>
        <end position="350"/>
    </location>
</feature>
<evidence type="ECO:0000259" key="12">
    <source>
        <dbReference type="PROSITE" id="PS50106"/>
    </source>
</evidence>